<dbReference type="PANTHER" id="PTHR37984">
    <property type="entry name" value="PROTEIN CBG26694"/>
    <property type="match status" value="1"/>
</dbReference>
<dbReference type="Gene3D" id="3.10.10.10">
    <property type="entry name" value="HIV Type 1 Reverse Transcriptase, subunit A, domain 1"/>
    <property type="match status" value="1"/>
</dbReference>
<dbReference type="InterPro" id="IPR043502">
    <property type="entry name" value="DNA/RNA_pol_sf"/>
</dbReference>
<feature type="region of interest" description="Disordered" evidence="1">
    <location>
        <begin position="103"/>
        <end position="128"/>
    </location>
</feature>
<dbReference type="EMBL" id="JARBHB010000010">
    <property type="protein sequence ID" value="KAJ8874757.1"/>
    <property type="molecule type" value="Genomic_DNA"/>
</dbReference>
<dbReference type="SUPFAM" id="SSF56672">
    <property type="entry name" value="DNA/RNA polymerases"/>
    <property type="match status" value="1"/>
</dbReference>
<evidence type="ECO:0000313" key="3">
    <source>
        <dbReference type="Proteomes" id="UP001159363"/>
    </source>
</evidence>
<dbReference type="InterPro" id="IPR043128">
    <property type="entry name" value="Rev_trsase/Diguanyl_cyclase"/>
</dbReference>
<gene>
    <name evidence="2" type="ORF">PR048_025623</name>
</gene>
<evidence type="ECO:0008006" key="4">
    <source>
        <dbReference type="Google" id="ProtNLM"/>
    </source>
</evidence>
<organism evidence="2 3">
    <name type="scientific">Dryococelus australis</name>
    <dbReference type="NCBI Taxonomy" id="614101"/>
    <lineage>
        <taxon>Eukaryota</taxon>
        <taxon>Metazoa</taxon>
        <taxon>Ecdysozoa</taxon>
        <taxon>Arthropoda</taxon>
        <taxon>Hexapoda</taxon>
        <taxon>Insecta</taxon>
        <taxon>Pterygota</taxon>
        <taxon>Neoptera</taxon>
        <taxon>Polyneoptera</taxon>
        <taxon>Phasmatodea</taxon>
        <taxon>Verophasmatodea</taxon>
        <taxon>Anareolatae</taxon>
        <taxon>Phasmatidae</taxon>
        <taxon>Eurycanthinae</taxon>
        <taxon>Dryococelus</taxon>
    </lineage>
</organism>
<dbReference type="Gene3D" id="3.30.70.270">
    <property type="match status" value="1"/>
</dbReference>
<keyword evidence="3" id="KW-1185">Reference proteome</keyword>
<protein>
    <recommendedName>
        <fullName evidence="4">Reverse transcriptase domain-containing protein</fullName>
    </recommendedName>
</protein>
<dbReference type="Proteomes" id="UP001159363">
    <property type="component" value="Chromosome 9"/>
</dbReference>
<sequence>MDAEQVRQLPKSQQMLIEAFIQNQLQAQQQQSDTFLRSQFVRGLRDNSIRKQLLQFDKVVFNELVLKAIALESSKADSKALMQKSQNGDTSTTIDIIKVYQGKKNTNSRSTHDRLQLQSQNQHQPRYSRSKLRINYKELGIDSLCLRRGGDNHLSLDFRTNKSNLHCSGCQATGHDPDQRKDTDQLYRLYGVVSQIVSLKQEAVNGLSECYYERIRIGTKVVEFEVDSGAAYSFLPHNEYAGLNQDGKINIKASFNGTVICEQLNIVQETYNAIAEHVWIRKFGFVLRNLDTRATDVSTVKFINTIENMDQDAQMHPVLCNGNIGKISDFVVSLKLRKGAQPVFHRECDVRYALMKNVDAELDTLEAEGVLTKAETSDWGSPLVVIPKADGGVRLCVDYKNEQLQDAHYPIRKIDDILNSLQNSSFFCRLDLFKAYLNVPVYE</sequence>
<name>A0ABQ9GRU0_9NEOP</name>
<feature type="compositionally biased region" description="Polar residues" evidence="1">
    <location>
        <begin position="116"/>
        <end position="125"/>
    </location>
</feature>
<proteinExistence type="predicted"/>
<dbReference type="PANTHER" id="PTHR37984:SF9">
    <property type="entry name" value="INTEGRASE CATALYTIC DOMAIN-CONTAINING PROTEIN"/>
    <property type="match status" value="1"/>
</dbReference>
<evidence type="ECO:0000313" key="2">
    <source>
        <dbReference type="EMBL" id="KAJ8874757.1"/>
    </source>
</evidence>
<comment type="caution">
    <text evidence="2">The sequence shown here is derived from an EMBL/GenBank/DDBJ whole genome shotgun (WGS) entry which is preliminary data.</text>
</comment>
<dbReference type="InterPro" id="IPR050951">
    <property type="entry name" value="Retrovirus_Pol_polyprotein"/>
</dbReference>
<reference evidence="2 3" key="1">
    <citation type="submission" date="2023-02" db="EMBL/GenBank/DDBJ databases">
        <title>LHISI_Scaffold_Assembly.</title>
        <authorList>
            <person name="Stuart O.P."/>
            <person name="Cleave R."/>
            <person name="Magrath M.J.L."/>
            <person name="Mikheyev A.S."/>
        </authorList>
    </citation>
    <scope>NUCLEOTIDE SEQUENCE [LARGE SCALE GENOMIC DNA]</scope>
    <source>
        <strain evidence="2">Daus_M_001</strain>
        <tissue evidence="2">Leg muscle</tissue>
    </source>
</reference>
<accession>A0ABQ9GRU0</accession>
<evidence type="ECO:0000256" key="1">
    <source>
        <dbReference type="SAM" id="MobiDB-lite"/>
    </source>
</evidence>